<evidence type="ECO:0008006" key="3">
    <source>
        <dbReference type="Google" id="ProtNLM"/>
    </source>
</evidence>
<evidence type="ECO:0000313" key="1">
    <source>
        <dbReference type="EMBL" id="MFD2101526.1"/>
    </source>
</evidence>
<dbReference type="EMBL" id="JBHUHU010000005">
    <property type="protein sequence ID" value="MFD2101526.1"/>
    <property type="molecule type" value="Genomic_DNA"/>
</dbReference>
<accession>A0ABW4Y186</accession>
<name>A0ABW4Y186_9FLAO</name>
<keyword evidence="2" id="KW-1185">Reference proteome</keyword>
<sequence length="193" mass="22771">MMQHRIKGIYLFIVLGCFAVLSGCRNSYEDIVQNELESGVVKDSLWYGIKFKMTRQQFEEDAFEMNQRGLFKESGLGLMELKFPDEFKYPVDCEFYPEFKNEIIVGMSGRFNYMYWNGFNRDYDNIVLLKELLPKMETWFQGGEFLEMDLKEPASRVGPVYVKVDGNRELRVWNDINLEHVNFSIMDLTAIQD</sequence>
<dbReference type="Proteomes" id="UP001597342">
    <property type="component" value="Unassembled WGS sequence"/>
</dbReference>
<evidence type="ECO:0000313" key="2">
    <source>
        <dbReference type="Proteomes" id="UP001597342"/>
    </source>
</evidence>
<organism evidence="1 2">
    <name type="scientific">Flagellimonas iocasae</name>
    <dbReference type="NCBI Taxonomy" id="2055905"/>
    <lineage>
        <taxon>Bacteria</taxon>
        <taxon>Pseudomonadati</taxon>
        <taxon>Bacteroidota</taxon>
        <taxon>Flavobacteriia</taxon>
        <taxon>Flavobacteriales</taxon>
        <taxon>Flavobacteriaceae</taxon>
        <taxon>Flagellimonas</taxon>
    </lineage>
</organism>
<reference evidence="2" key="1">
    <citation type="journal article" date="2019" name="Int. J. Syst. Evol. Microbiol.">
        <title>The Global Catalogue of Microorganisms (GCM) 10K type strain sequencing project: providing services to taxonomists for standard genome sequencing and annotation.</title>
        <authorList>
            <consortium name="The Broad Institute Genomics Platform"/>
            <consortium name="The Broad Institute Genome Sequencing Center for Infectious Disease"/>
            <person name="Wu L."/>
            <person name="Ma J."/>
        </authorList>
    </citation>
    <scope>NUCLEOTIDE SEQUENCE [LARGE SCALE GENOMIC DNA]</scope>
    <source>
        <strain evidence="2">JCM 3389</strain>
    </source>
</reference>
<proteinExistence type="predicted"/>
<gene>
    <name evidence="1" type="ORF">ACFSJE_17180</name>
</gene>
<dbReference type="RefSeq" id="WP_379832101.1">
    <property type="nucleotide sequence ID" value="NZ_JBHUHU010000005.1"/>
</dbReference>
<protein>
    <recommendedName>
        <fullName evidence="3">Lipoprotein</fullName>
    </recommendedName>
</protein>
<dbReference type="PROSITE" id="PS51257">
    <property type="entry name" value="PROKAR_LIPOPROTEIN"/>
    <property type="match status" value="1"/>
</dbReference>
<comment type="caution">
    <text evidence="1">The sequence shown here is derived from an EMBL/GenBank/DDBJ whole genome shotgun (WGS) entry which is preliminary data.</text>
</comment>